<proteinExistence type="predicted"/>
<dbReference type="PANTHER" id="PTHR15549:SF6">
    <property type="entry name" value="MID2 DOMAIN-CONTAINING PROTEIN"/>
    <property type="match status" value="1"/>
</dbReference>
<evidence type="ECO:0000256" key="6">
    <source>
        <dbReference type="SAM" id="Phobius"/>
    </source>
</evidence>
<evidence type="ECO:0000313" key="8">
    <source>
        <dbReference type="Proteomes" id="UP000738325"/>
    </source>
</evidence>
<sequence>MSLRAGPNDAYALRPTPVVTVHRLIQRQAGVPTLGTTTTTSAAGVPVATTTTTVDAVIPNTTTVASTMTTVTTTTTLTLTTSFAATTTTNSTASPTSSPSDSGSNNQGLIIGGAAVGGLVFVIGIAIITFRCTLNRRDRQRRNKEMAATLAESFDRTGDPISTPRKGYMELGDGPPTPGSTSARGANLSRHGSQDAYFSSHKEGSGQDYYNPHYVQERYGTANAGNYGMYEETELSVIGGSAGRSMSPYPGGNPVYPPASVPANHFPGYNDHDYGHQDGGYYGGNGHAPRGY</sequence>
<protein>
    <submittedName>
        <fullName evidence="7">Uncharacterized protein</fullName>
    </submittedName>
</protein>
<dbReference type="Proteomes" id="UP000738325">
    <property type="component" value="Unassembled WGS sequence"/>
</dbReference>
<keyword evidence="8" id="KW-1185">Reference proteome</keyword>
<comment type="subcellular location">
    <subcellularLocation>
        <location evidence="1">Membrane</location>
        <topology evidence="1">Single-pass membrane protein</topology>
    </subcellularLocation>
</comment>
<organism evidence="7 8">
    <name type="scientific">Dissophora globulifera</name>
    <dbReference type="NCBI Taxonomy" id="979702"/>
    <lineage>
        <taxon>Eukaryota</taxon>
        <taxon>Fungi</taxon>
        <taxon>Fungi incertae sedis</taxon>
        <taxon>Mucoromycota</taxon>
        <taxon>Mortierellomycotina</taxon>
        <taxon>Mortierellomycetes</taxon>
        <taxon>Mortierellales</taxon>
        <taxon>Mortierellaceae</taxon>
        <taxon>Dissophora</taxon>
    </lineage>
</organism>
<evidence type="ECO:0000313" key="7">
    <source>
        <dbReference type="EMBL" id="KAG0330215.1"/>
    </source>
</evidence>
<feature type="transmembrane region" description="Helical" evidence="6">
    <location>
        <begin position="109"/>
        <end position="134"/>
    </location>
</feature>
<dbReference type="AlphaFoldDB" id="A0A9P6UZS8"/>
<name>A0A9P6UZS8_9FUNG</name>
<dbReference type="GO" id="GO:0016020">
    <property type="term" value="C:membrane"/>
    <property type="evidence" value="ECO:0007669"/>
    <property type="project" value="UniProtKB-SubCell"/>
</dbReference>
<dbReference type="PANTHER" id="PTHR15549">
    <property type="entry name" value="PAIRED IMMUNOGLOBULIN-LIKE TYPE 2 RECEPTOR"/>
    <property type="match status" value="1"/>
</dbReference>
<evidence type="ECO:0000256" key="5">
    <source>
        <dbReference type="SAM" id="MobiDB-lite"/>
    </source>
</evidence>
<evidence type="ECO:0000256" key="4">
    <source>
        <dbReference type="ARBA" id="ARBA00023136"/>
    </source>
</evidence>
<evidence type="ECO:0000256" key="3">
    <source>
        <dbReference type="ARBA" id="ARBA00022989"/>
    </source>
</evidence>
<comment type="caution">
    <text evidence="7">The sequence shown here is derived from an EMBL/GenBank/DDBJ whole genome shotgun (WGS) entry which is preliminary data.</text>
</comment>
<keyword evidence="3 6" id="KW-1133">Transmembrane helix</keyword>
<accession>A0A9P6UZS8</accession>
<dbReference type="InterPro" id="IPR051694">
    <property type="entry name" value="Immunoregulatory_rcpt-like"/>
</dbReference>
<dbReference type="EMBL" id="JAAAIP010000005">
    <property type="protein sequence ID" value="KAG0330215.1"/>
    <property type="molecule type" value="Genomic_DNA"/>
</dbReference>
<gene>
    <name evidence="7" type="ORF">BGZ99_007076</name>
</gene>
<feature type="region of interest" description="Disordered" evidence="5">
    <location>
        <begin position="149"/>
        <end position="189"/>
    </location>
</feature>
<keyword evidence="2 6" id="KW-0812">Transmembrane</keyword>
<evidence type="ECO:0000256" key="2">
    <source>
        <dbReference type="ARBA" id="ARBA00022692"/>
    </source>
</evidence>
<dbReference type="OrthoDB" id="2440194at2759"/>
<keyword evidence="4 6" id="KW-0472">Membrane</keyword>
<reference evidence="7" key="1">
    <citation type="journal article" date="2020" name="Fungal Divers.">
        <title>Resolving the Mortierellaceae phylogeny through synthesis of multi-gene phylogenetics and phylogenomics.</title>
        <authorList>
            <person name="Vandepol N."/>
            <person name="Liber J."/>
            <person name="Desiro A."/>
            <person name="Na H."/>
            <person name="Kennedy M."/>
            <person name="Barry K."/>
            <person name="Grigoriev I.V."/>
            <person name="Miller A.N."/>
            <person name="O'Donnell K."/>
            <person name="Stajich J.E."/>
            <person name="Bonito G."/>
        </authorList>
    </citation>
    <scope>NUCLEOTIDE SEQUENCE</scope>
    <source>
        <strain evidence="7">REB-010B</strain>
    </source>
</reference>
<dbReference type="GO" id="GO:0071944">
    <property type="term" value="C:cell periphery"/>
    <property type="evidence" value="ECO:0007669"/>
    <property type="project" value="UniProtKB-ARBA"/>
</dbReference>
<evidence type="ECO:0000256" key="1">
    <source>
        <dbReference type="ARBA" id="ARBA00004167"/>
    </source>
</evidence>